<evidence type="ECO:0000313" key="3">
    <source>
        <dbReference type="EMBL" id="RAG87513.1"/>
    </source>
</evidence>
<proteinExistence type="predicted"/>
<dbReference type="EMBL" id="QKYN01000007">
    <property type="protein sequence ID" value="RAG87513.1"/>
    <property type="molecule type" value="Genomic_DNA"/>
</dbReference>
<evidence type="ECO:0008006" key="5">
    <source>
        <dbReference type="Google" id="ProtNLM"/>
    </source>
</evidence>
<feature type="compositionally biased region" description="Low complexity" evidence="1">
    <location>
        <begin position="97"/>
        <end position="156"/>
    </location>
</feature>
<feature type="compositionally biased region" description="Polar residues" evidence="1">
    <location>
        <begin position="55"/>
        <end position="64"/>
    </location>
</feature>
<reference evidence="3 4" key="1">
    <citation type="submission" date="2018-06" db="EMBL/GenBank/DDBJ databases">
        <title>Streptacidiphilus pinicola sp. nov., isolated from pine grove soil.</title>
        <authorList>
            <person name="Roh S.G."/>
            <person name="Park S."/>
            <person name="Kim M.-K."/>
            <person name="Yun B.-R."/>
            <person name="Park J."/>
            <person name="Kim M.J."/>
            <person name="Kim Y.S."/>
            <person name="Kim S.B."/>
        </authorList>
    </citation>
    <scope>NUCLEOTIDE SEQUENCE [LARGE SCALE GENOMIC DNA]</scope>
    <source>
        <strain evidence="3 4">MMS16-CNU450</strain>
    </source>
</reference>
<gene>
    <name evidence="3" type="ORF">DN069_01390</name>
</gene>
<accession>A0A2X0IVE1</accession>
<protein>
    <recommendedName>
        <fullName evidence="5">Secreted protein</fullName>
    </recommendedName>
</protein>
<dbReference type="OrthoDB" id="3729011at2"/>
<dbReference type="Pfam" id="PF18986">
    <property type="entry name" value="DUF5719"/>
    <property type="match status" value="1"/>
</dbReference>
<feature type="compositionally biased region" description="Polar residues" evidence="1">
    <location>
        <begin position="157"/>
        <end position="176"/>
    </location>
</feature>
<comment type="caution">
    <text evidence="3">The sequence shown here is derived from an EMBL/GenBank/DDBJ whole genome shotgun (WGS) entry which is preliminary data.</text>
</comment>
<feature type="chain" id="PRO_5039604339" description="Secreted protein" evidence="2">
    <location>
        <begin position="26"/>
        <end position="539"/>
    </location>
</feature>
<feature type="signal peptide" evidence="2">
    <location>
        <begin position="1"/>
        <end position="25"/>
    </location>
</feature>
<keyword evidence="4" id="KW-1185">Reference proteome</keyword>
<dbReference type="Proteomes" id="UP000248889">
    <property type="component" value="Unassembled WGS sequence"/>
</dbReference>
<dbReference type="InterPro" id="IPR043777">
    <property type="entry name" value="DUF5719"/>
</dbReference>
<organism evidence="3 4">
    <name type="scientific">Streptacidiphilus pinicola</name>
    <dbReference type="NCBI Taxonomy" id="2219663"/>
    <lineage>
        <taxon>Bacteria</taxon>
        <taxon>Bacillati</taxon>
        <taxon>Actinomycetota</taxon>
        <taxon>Actinomycetes</taxon>
        <taxon>Kitasatosporales</taxon>
        <taxon>Streptomycetaceae</taxon>
        <taxon>Streptacidiphilus</taxon>
    </lineage>
</organism>
<keyword evidence="2" id="KW-0732">Signal</keyword>
<feature type="region of interest" description="Disordered" evidence="1">
    <location>
        <begin position="50"/>
        <end position="182"/>
    </location>
</feature>
<dbReference type="RefSeq" id="WP_111498824.1">
    <property type="nucleotide sequence ID" value="NZ_QKYN01000007.1"/>
</dbReference>
<feature type="compositionally biased region" description="Gly residues" evidence="1">
    <location>
        <begin position="69"/>
        <end position="83"/>
    </location>
</feature>
<evidence type="ECO:0000256" key="2">
    <source>
        <dbReference type="SAM" id="SignalP"/>
    </source>
</evidence>
<evidence type="ECO:0000256" key="1">
    <source>
        <dbReference type="SAM" id="MobiDB-lite"/>
    </source>
</evidence>
<dbReference type="AlphaFoldDB" id="A0A2X0IVE1"/>
<name>A0A2X0IVE1_9ACTN</name>
<sequence length="539" mass="52129">MINRTTQSLLGALGVLALALGIAEAQPPKGQAAATGDSVRTAVQQTSLVCPPPVQGSSGSTQYSLAVPGGTGGSSATGSGSGAAGAKLTPLADPINGSATSGSGSSAAPSPSASGSASASASASPHSSASAHSSSSAQASPSTAAGGPGAGPSASPIAQQSQPGGTTTAKGPSGSNAPGMAATAGGALAPGFAVQQTTLTGVGLSGTGCTQAGTDFWFAGADTNKGTSAYLELSNAQDANADADIQIYGTNGEIDDTSAASINIPAHGTSQLLLSSLVQPGNDGQNLAIHVLVRSGQIAAALHETQDNTGADWIPSTALSPTAVIPGLPGDASKYGLTLAVPGDVDADLKVQLSSQGGWITPAGHETIHIKAGMVDYVDLGNVTRGQPGTLRLTPTDPKVATPFVATVQASGDNDIAYVTGTSPVTRRGTVAGNPSGASILLTAPSGAATVTVSSLGGNGGSPTDKTVHITAGSTVAIQPQAPSGASTFAVTITPTSGGPVYAARELGDKRGLTIQQIADDGSTVLIPTVIQNPAILVQ</sequence>
<evidence type="ECO:0000313" key="4">
    <source>
        <dbReference type="Proteomes" id="UP000248889"/>
    </source>
</evidence>